<feature type="compositionally biased region" description="Low complexity" evidence="1">
    <location>
        <begin position="42"/>
        <end position="60"/>
    </location>
</feature>
<accession>A0A4T3F2H0</accession>
<sequence length="60" mass="6422">MFPRVRHCEERSDETIQGGSAQGPGLLRSARNDGLKRSCDPSTTSLKNTNSSKATNAIAC</sequence>
<evidence type="ECO:0000256" key="1">
    <source>
        <dbReference type="SAM" id="MobiDB-lite"/>
    </source>
</evidence>
<keyword evidence="3" id="KW-1185">Reference proteome</keyword>
<feature type="region of interest" description="Disordered" evidence="1">
    <location>
        <begin position="1"/>
        <end position="60"/>
    </location>
</feature>
<dbReference type="EMBL" id="SSHH01000001">
    <property type="protein sequence ID" value="TIX51445.1"/>
    <property type="molecule type" value="Genomic_DNA"/>
</dbReference>
<protein>
    <submittedName>
        <fullName evidence="2">Uncharacterized protein</fullName>
    </submittedName>
</protein>
<dbReference type="Proteomes" id="UP000309389">
    <property type="component" value="Unassembled WGS sequence"/>
</dbReference>
<comment type="caution">
    <text evidence="2">The sequence shown here is derived from an EMBL/GenBank/DDBJ whole genome shotgun (WGS) entry which is preliminary data.</text>
</comment>
<feature type="compositionally biased region" description="Basic and acidic residues" evidence="1">
    <location>
        <begin position="1"/>
        <end position="14"/>
    </location>
</feature>
<feature type="compositionally biased region" description="Basic and acidic residues" evidence="1">
    <location>
        <begin position="30"/>
        <end position="39"/>
    </location>
</feature>
<dbReference type="AlphaFoldDB" id="A0A4T3F2H0"/>
<evidence type="ECO:0000313" key="3">
    <source>
        <dbReference type="Proteomes" id="UP000309389"/>
    </source>
</evidence>
<proteinExistence type="predicted"/>
<evidence type="ECO:0000313" key="2">
    <source>
        <dbReference type="EMBL" id="TIX51445.1"/>
    </source>
</evidence>
<dbReference type="OrthoDB" id="8266313at2"/>
<organism evidence="2 3">
    <name type="scientific">Alteraurantiacibacter aquimixticola</name>
    <dbReference type="NCBI Taxonomy" id="2489173"/>
    <lineage>
        <taxon>Bacteria</taxon>
        <taxon>Pseudomonadati</taxon>
        <taxon>Pseudomonadota</taxon>
        <taxon>Alphaproteobacteria</taxon>
        <taxon>Sphingomonadales</taxon>
        <taxon>Erythrobacteraceae</taxon>
        <taxon>Alteraurantiacibacter</taxon>
    </lineage>
</organism>
<reference evidence="2 3" key="1">
    <citation type="submission" date="2019-04" db="EMBL/GenBank/DDBJ databases">
        <title>Altererythrobacter aquimixticola sp. nov., isolated from sediment of junction between the ocean and a freshwater spring.</title>
        <authorList>
            <person name="Yoon J.-H."/>
        </authorList>
    </citation>
    <scope>NUCLEOTIDE SEQUENCE [LARGE SCALE GENOMIC DNA]</scope>
    <source>
        <strain evidence="2 3">SSKS-13</strain>
    </source>
</reference>
<gene>
    <name evidence="2" type="ORF">E5222_03020</name>
</gene>
<name>A0A4T3F2H0_9SPHN</name>